<protein>
    <submittedName>
        <fullName evidence="1">Uncharacterized protein</fullName>
    </submittedName>
</protein>
<dbReference type="Proteomes" id="UP000430519">
    <property type="component" value="Unassembled WGS sequence"/>
</dbReference>
<reference evidence="1 2" key="1">
    <citation type="submission" date="2019-11" db="EMBL/GenBank/DDBJ databases">
        <title>Genome sequence of Deinococcus xianganensis Y35, AI-2 producing algicidal bacterium, isolated from lake water.</title>
        <authorList>
            <person name="Li Y."/>
        </authorList>
    </citation>
    <scope>NUCLEOTIDE SEQUENCE [LARGE SCALE GENOMIC DNA]</scope>
    <source>
        <strain evidence="1 2">Y35</strain>
    </source>
</reference>
<proteinExistence type="predicted"/>
<dbReference type="EMBL" id="WVHK01000132">
    <property type="protein sequence ID" value="MXV21789.1"/>
    <property type="molecule type" value="Genomic_DNA"/>
</dbReference>
<keyword evidence="2" id="KW-1185">Reference proteome</keyword>
<gene>
    <name evidence="1" type="ORF">GLX28_19395</name>
</gene>
<comment type="caution">
    <text evidence="1">The sequence shown here is derived from an EMBL/GenBank/DDBJ whole genome shotgun (WGS) entry which is preliminary data.</text>
</comment>
<sequence length="168" mass="18564">MTFMAQVVSERGQMNPDLTTPEWAGVLSLMTLFAAAERLGYVRVDPDEVETARALHGYCGDHLKQLWADEQEVFSLACPVAGGPGGPYLHYRGTLATSGNREEGRLVYRGVDSAADLERVYRQGRYGPLLTRNQALPTEHRLTFEVCPDLPAPNRLMVPGMEGAHPEH</sequence>
<organism evidence="1 2">
    <name type="scientific">Deinococcus xianganensis</name>
    <dbReference type="NCBI Taxonomy" id="1507289"/>
    <lineage>
        <taxon>Bacteria</taxon>
        <taxon>Thermotogati</taxon>
        <taxon>Deinococcota</taxon>
        <taxon>Deinococci</taxon>
        <taxon>Deinococcales</taxon>
        <taxon>Deinococcaceae</taxon>
        <taxon>Deinococcus</taxon>
    </lineage>
</organism>
<evidence type="ECO:0000313" key="2">
    <source>
        <dbReference type="Proteomes" id="UP000430519"/>
    </source>
</evidence>
<accession>A0A6I4YHD4</accession>
<dbReference type="RefSeq" id="WP_160982275.1">
    <property type="nucleotide sequence ID" value="NZ_WVHK01000132.1"/>
</dbReference>
<name>A0A6I4YHD4_9DEIO</name>
<dbReference type="AlphaFoldDB" id="A0A6I4YHD4"/>
<evidence type="ECO:0000313" key="1">
    <source>
        <dbReference type="EMBL" id="MXV21789.1"/>
    </source>
</evidence>